<organism evidence="1">
    <name type="scientific">hydrocarbon metagenome</name>
    <dbReference type="NCBI Taxonomy" id="938273"/>
    <lineage>
        <taxon>unclassified sequences</taxon>
        <taxon>metagenomes</taxon>
        <taxon>ecological metagenomes</taxon>
    </lineage>
</organism>
<dbReference type="AlphaFoldDB" id="A0A0W8G0U2"/>
<gene>
    <name evidence="1" type="ORF">ASZ90_003446</name>
</gene>
<protein>
    <submittedName>
        <fullName evidence="1">Uncharacterized protein</fullName>
    </submittedName>
</protein>
<name>A0A0W8G0U2_9ZZZZ</name>
<accession>A0A0W8G0U2</accession>
<proteinExistence type="predicted"/>
<sequence length="209" mass="24751">MLFWLYIKDTCDHAGIWKPNKKIFEFLIEEKIDLEKALEYFNDQKERVIVLKNGDWLLADFFFFQYGQTMNLANRVHKSVYDRYKELEVNLRSIRGLIDLKEGIKDKDKEKDNNALKAIQEEIPTDIQQMFIRTLGRNPKLPEVEETEKLINQYGRENVHRVLKTAALRGINSFDYLQTQLEVINGKLNLRPYNGNGKQSTPRRELNEL</sequence>
<evidence type="ECO:0000313" key="1">
    <source>
        <dbReference type="EMBL" id="KUG26705.1"/>
    </source>
</evidence>
<comment type="caution">
    <text evidence="1">The sequence shown here is derived from an EMBL/GenBank/DDBJ whole genome shotgun (WGS) entry which is preliminary data.</text>
</comment>
<reference evidence="1" key="1">
    <citation type="journal article" date="2015" name="Proc. Natl. Acad. Sci. U.S.A.">
        <title>Networks of energetic and metabolic interactions define dynamics in microbial communities.</title>
        <authorList>
            <person name="Embree M."/>
            <person name="Liu J.K."/>
            <person name="Al-Bassam M.M."/>
            <person name="Zengler K."/>
        </authorList>
    </citation>
    <scope>NUCLEOTIDE SEQUENCE</scope>
</reference>
<dbReference type="EMBL" id="LNQE01000418">
    <property type="protein sequence ID" value="KUG26705.1"/>
    <property type="molecule type" value="Genomic_DNA"/>
</dbReference>